<proteinExistence type="predicted"/>
<dbReference type="InterPro" id="IPR036691">
    <property type="entry name" value="Endo/exonu/phosph_ase_sf"/>
</dbReference>
<evidence type="ECO:0000259" key="1">
    <source>
        <dbReference type="Pfam" id="PF14529"/>
    </source>
</evidence>
<dbReference type="GO" id="GO:0003824">
    <property type="term" value="F:catalytic activity"/>
    <property type="evidence" value="ECO:0007669"/>
    <property type="project" value="InterPro"/>
</dbReference>
<evidence type="ECO:0000313" key="2">
    <source>
        <dbReference type="EMBL" id="KYN29440.1"/>
    </source>
</evidence>
<accession>A0A151JQP6</accession>
<dbReference type="InterPro" id="IPR005135">
    <property type="entry name" value="Endo/exonuclease/phosphatase"/>
</dbReference>
<dbReference type="Pfam" id="PF14529">
    <property type="entry name" value="Exo_endo_phos_2"/>
    <property type="match status" value="1"/>
</dbReference>
<evidence type="ECO:0000313" key="3">
    <source>
        <dbReference type="Proteomes" id="UP000078492"/>
    </source>
</evidence>
<reference evidence="2 3" key="1">
    <citation type="submission" date="2015-09" db="EMBL/GenBank/DDBJ databases">
        <title>Trachymyrmex cornetzi WGS genome.</title>
        <authorList>
            <person name="Nygaard S."/>
            <person name="Hu H."/>
            <person name="Boomsma J."/>
            <person name="Zhang G."/>
        </authorList>
    </citation>
    <scope>NUCLEOTIDE SEQUENCE [LARGE SCALE GENOMIC DNA]</scope>
    <source>
        <strain evidence="2">Tcor2-1</strain>
        <tissue evidence="2">Whole body</tissue>
    </source>
</reference>
<name>A0A151JQP6_9HYME</name>
<keyword evidence="3" id="KW-1185">Reference proteome</keyword>
<dbReference type="EMBL" id="KQ978646">
    <property type="protein sequence ID" value="KYN29440.1"/>
    <property type="molecule type" value="Genomic_DNA"/>
</dbReference>
<protein>
    <recommendedName>
        <fullName evidence="1">Endonuclease/exonuclease/phosphatase domain-containing protein</fullName>
    </recommendedName>
</protein>
<dbReference type="SUPFAM" id="SSF56219">
    <property type="entry name" value="DNase I-like"/>
    <property type="match status" value="1"/>
</dbReference>
<dbReference type="Proteomes" id="UP000078492">
    <property type="component" value="Unassembled WGS sequence"/>
</dbReference>
<dbReference type="AlphaFoldDB" id="A0A151JQP6"/>
<dbReference type="STRING" id="471704.A0A151JQP6"/>
<dbReference type="Gene3D" id="3.60.10.10">
    <property type="entry name" value="Endonuclease/exonuclease/phosphatase"/>
    <property type="match status" value="1"/>
</dbReference>
<sequence>MLTFTNNSRSPRSFNILQWNCCGVRNKFSQLQSICKNTISSAFSRIASLSFISKFFLRGFHIIREDIANPGLRGVCILIRHNIVFSIIDLSDLRDNSVEMLGVEVSSDNGKFTIVNIYRHPNCNTPAQFYDDLMRFGDSKGKCIFVGDFNAYHASVEDHYACILNDERPTLLLSPNSGPSVIDLVIATADMAPLCKACTEEDTWGSDHYPITIIIGISPILRQRYTYKINLETSEGIPKRPRSFV</sequence>
<feature type="domain" description="Endonuclease/exonuclease/phosphatase" evidence="1">
    <location>
        <begin position="113"/>
        <end position="211"/>
    </location>
</feature>
<organism evidence="2 3">
    <name type="scientific">Trachymyrmex cornetzi</name>
    <dbReference type="NCBI Taxonomy" id="471704"/>
    <lineage>
        <taxon>Eukaryota</taxon>
        <taxon>Metazoa</taxon>
        <taxon>Ecdysozoa</taxon>
        <taxon>Arthropoda</taxon>
        <taxon>Hexapoda</taxon>
        <taxon>Insecta</taxon>
        <taxon>Pterygota</taxon>
        <taxon>Neoptera</taxon>
        <taxon>Endopterygota</taxon>
        <taxon>Hymenoptera</taxon>
        <taxon>Apocrita</taxon>
        <taxon>Aculeata</taxon>
        <taxon>Formicoidea</taxon>
        <taxon>Formicidae</taxon>
        <taxon>Myrmicinae</taxon>
        <taxon>Trachymyrmex</taxon>
    </lineage>
</organism>
<gene>
    <name evidence="2" type="ORF">ALC57_01107</name>
</gene>